<dbReference type="EMBL" id="LPVJ01000035">
    <property type="protein sequence ID" value="KUO95794.1"/>
    <property type="molecule type" value="Genomic_DNA"/>
</dbReference>
<dbReference type="Proteomes" id="UP000053557">
    <property type="component" value="Unassembled WGS sequence"/>
</dbReference>
<name>A0A124IVZ4_9BACL</name>
<comment type="caution">
    <text evidence="1">The sequence shown here is derived from an EMBL/GenBank/DDBJ whole genome shotgun (WGS) entry which is preliminary data.</text>
</comment>
<gene>
    <name evidence="1" type="ORF">ATW55_14970</name>
</gene>
<reference evidence="1 2" key="1">
    <citation type="submission" date="2015-12" db="EMBL/GenBank/DDBJ databases">
        <title>Draft genome sequence of Acidibacillus ferrooxidans ITV001, isolated from a chalcopyrite acid mine drainage site in Brazil.</title>
        <authorList>
            <person name="Dall'Agnol H."/>
            <person name="Nancucheo I."/>
            <person name="Johnson B."/>
            <person name="Oliveira R."/>
            <person name="Leite L."/>
            <person name="Pylro V."/>
            <person name="Nunes G.L."/>
            <person name="Tzotzos G."/>
            <person name="Fernandes G.R."/>
            <person name="Dutra J."/>
            <person name="Orellana S.C."/>
            <person name="Oliveira G."/>
        </authorList>
    </citation>
    <scope>NUCLEOTIDE SEQUENCE [LARGE SCALE GENOMIC DNA]</scope>
    <source>
        <strain evidence="2">ITV01</strain>
    </source>
</reference>
<organism evidence="1 2">
    <name type="scientific">Ferroacidibacillus organovorans</name>
    <dbReference type="NCBI Taxonomy" id="1765683"/>
    <lineage>
        <taxon>Bacteria</taxon>
        <taxon>Bacillati</taxon>
        <taxon>Bacillota</taxon>
        <taxon>Bacilli</taxon>
        <taxon>Bacillales</taxon>
        <taxon>Alicyclobacillaceae</taxon>
        <taxon>Ferroacidibacillus</taxon>
    </lineage>
</organism>
<evidence type="ECO:0000313" key="2">
    <source>
        <dbReference type="Proteomes" id="UP000053557"/>
    </source>
</evidence>
<sequence>MRQSCDSAWRTVERLDLVVHTKVPLPYKEEIHALTLIEGNAIPVITLRRFLVRDNVKLISVVHRHRYVQPDTPGIIITN</sequence>
<proteinExistence type="predicted"/>
<dbReference type="AlphaFoldDB" id="A0A124IVZ4"/>
<accession>A0A124IVZ4</accession>
<evidence type="ECO:0000313" key="1">
    <source>
        <dbReference type="EMBL" id="KUO95794.1"/>
    </source>
</evidence>
<protein>
    <submittedName>
        <fullName evidence="1">Uncharacterized protein</fullName>
    </submittedName>
</protein>
<keyword evidence="2" id="KW-1185">Reference proteome</keyword>